<evidence type="ECO:0000256" key="1">
    <source>
        <dbReference type="ARBA" id="ARBA00004123"/>
    </source>
</evidence>
<feature type="compositionally biased region" description="Low complexity" evidence="7">
    <location>
        <begin position="30"/>
        <end position="45"/>
    </location>
</feature>
<dbReference type="InterPro" id="IPR025718">
    <property type="entry name" value="SAP30_Sin3-bd"/>
</dbReference>
<protein>
    <recommendedName>
        <fullName evidence="8">Histone deacetylase complex subunit SAP30 Sin3 binding domain-containing protein</fullName>
    </recommendedName>
</protein>
<comment type="subcellular location">
    <subcellularLocation>
        <location evidence="1">Nucleus</location>
    </subcellularLocation>
</comment>
<dbReference type="Proteomes" id="UP001219355">
    <property type="component" value="Chromosome 3"/>
</dbReference>
<dbReference type="AlphaFoldDB" id="A0AAF0DIU0"/>
<dbReference type="InterPro" id="IPR038291">
    <property type="entry name" value="SAP30_C_sf"/>
</dbReference>
<dbReference type="EMBL" id="CP120629">
    <property type="protein sequence ID" value="WEW59589.1"/>
    <property type="molecule type" value="Genomic_DNA"/>
</dbReference>
<keyword evidence="6" id="KW-0539">Nucleus</keyword>
<evidence type="ECO:0000313" key="9">
    <source>
        <dbReference type="EMBL" id="WEW59589.1"/>
    </source>
</evidence>
<feature type="compositionally biased region" description="Low complexity" evidence="7">
    <location>
        <begin position="137"/>
        <end position="154"/>
    </location>
</feature>
<keyword evidence="4" id="KW-0805">Transcription regulation</keyword>
<feature type="domain" description="Histone deacetylase complex subunit SAP30 Sin3 binding" evidence="8">
    <location>
        <begin position="175"/>
        <end position="206"/>
    </location>
</feature>
<name>A0AAF0DIU0_9EURO</name>
<dbReference type="Gene3D" id="6.10.160.20">
    <property type="match status" value="1"/>
</dbReference>
<keyword evidence="3" id="KW-0678">Repressor</keyword>
<feature type="region of interest" description="Disordered" evidence="7">
    <location>
        <begin position="1"/>
        <end position="70"/>
    </location>
</feature>
<evidence type="ECO:0000256" key="4">
    <source>
        <dbReference type="ARBA" id="ARBA00023015"/>
    </source>
</evidence>
<evidence type="ECO:0000256" key="7">
    <source>
        <dbReference type="SAM" id="MobiDB-lite"/>
    </source>
</evidence>
<feature type="region of interest" description="Disordered" evidence="7">
    <location>
        <begin position="125"/>
        <end position="176"/>
    </location>
</feature>
<keyword evidence="10" id="KW-1185">Reference proteome</keyword>
<evidence type="ECO:0000256" key="2">
    <source>
        <dbReference type="ARBA" id="ARBA00006283"/>
    </source>
</evidence>
<feature type="compositionally biased region" description="Basic and acidic residues" evidence="7">
    <location>
        <begin position="15"/>
        <end position="29"/>
    </location>
</feature>
<dbReference type="Pfam" id="PF13867">
    <property type="entry name" value="SAP30_Sin3_bdg"/>
    <property type="match status" value="1"/>
</dbReference>
<organism evidence="9 10">
    <name type="scientific">Emydomyces testavorans</name>
    <dbReference type="NCBI Taxonomy" id="2070801"/>
    <lineage>
        <taxon>Eukaryota</taxon>
        <taxon>Fungi</taxon>
        <taxon>Dikarya</taxon>
        <taxon>Ascomycota</taxon>
        <taxon>Pezizomycotina</taxon>
        <taxon>Eurotiomycetes</taxon>
        <taxon>Eurotiomycetidae</taxon>
        <taxon>Onygenales</taxon>
        <taxon>Nannizziopsiaceae</taxon>
        <taxon>Emydomyces</taxon>
    </lineage>
</organism>
<evidence type="ECO:0000256" key="3">
    <source>
        <dbReference type="ARBA" id="ARBA00022491"/>
    </source>
</evidence>
<evidence type="ECO:0000256" key="5">
    <source>
        <dbReference type="ARBA" id="ARBA00023163"/>
    </source>
</evidence>
<dbReference type="InterPro" id="IPR024145">
    <property type="entry name" value="His_deAcase_SAP30/SAP30L"/>
</dbReference>
<sequence length="221" mass="23608">MAPPRQRLTAAAALDDTRSETSSGARERQATTNKARRAGNAAAAASKEVKPAQPAAIAGDAGQDTGENPGINWPSMPLSVLHQYRYVHNLPCPSAFSSPINSILLSRGIGLRSPTAIALRNAQRAASKIPADKPKRSPATTTTSSSSALAAKKPQGLHKSEAHRKPTAGPAHGRVSKEHLASAVRKHFNNTAISEQDAIARFVYTVSEERKGREFRLRFHP</sequence>
<accession>A0AAF0DIU0</accession>
<dbReference type="GO" id="GO:0005634">
    <property type="term" value="C:nucleus"/>
    <property type="evidence" value="ECO:0007669"/>
    <property type="project" value="UniProtKB-SubCell"/>
</dbReference>
<evidence type="ECO:0000256" key="6">
    <source>
        <dbReference type="ARBA" id="ARBA00023242"/>
    </source>
</evidence>
<reference evidence="9" key="1">
    <citation type="submission" date="2023-03" db="EMBL/GenBank/DDBJ databases">
        <title>Emydomyces testavorans Genome Sequence.</title>
        <authorList>
            <person name="Hoyer L."/>
        </authorList>
    </citation>
    <scope>NUCLEOTIDE SEQUENCE</scope>
    <source>
        <strain evidence="9">16-2883</strain>
    </source>
</reference>
<comment type="similarity">
    <text evidence="2">Belongs to the SAP30 family.</text>
</comment>
<dbReference type="PANTHER" id="PTHR13286:SF23">
    <property type="entry name" value="HISTONE DEACETYLASE COMPLEX SUBUNIT SAP30 SIN3 BINDING DOMAIN-CONTAINING PROTEIN"/>
    <property type="match status" value="1"/>
</dbReference>
<proteinExistence type="inferred from homology"/>
<keyword evidence="5" id="KW-0804">Transcription</keyword>
<gene>
    <name evidence="9" type="ORF">PRK78_005063</name>
</gene>
<evidence type="ECO:0000313" key="10">
    <source>
        <dbReference type="Proteomes" id="UP001219355"/>
    </source>
</evidence>
<dbReference type="PANTHER" id="PTHR13286">
    <property type="entry name" value="SAP30"/>
    <property type="match status" value="1"/>
</dbReference>
<evidence type="ECO:0000259" key="8">
    <source>
        <dbReference type="Pfam" id="PF13867"/>
    </source>
</evidence>